<dbReference type="PANTHER" id="PTHR42852:SF6">
    <property type="entry name" value="THIOL:DISULFIDE INTERCHANGE PROTEIN DSBE"/>
    <property type="match status" value="1"/>
</dbReference>
<evidence type="ECO:0000259" key="5">
    <source>
        <dbReference type="PROSITE" id="PS51352"/>
    </source>
</evidence>
<dbReference type="EMBL" id="FNAI01000011">
    <property type="protein sequence ID" value="SDE94517.1"/>
    <property type="molecule type" value="Genomic_DNA"/>
</dbReference>
<evidence type="ECO:0000256" key="4">
    <source>
        <dbReference type="ARBA" id="ARBA00023284"/>
    </source>
</evidence>
<dbReference type="InterPro" id="IPR036249">
    <property type="entry name" value="Thioredoxin-like_sf"/>
</dbReference>
<comment type="subcellular location">
    <subcellularLocation>
        <location evidence="1">Cell envelope</location>
    </subcellularLocation>
</comment>
<dbReference type="STRING" id="1391627.SAMN05216464_11126"/>
<dbReference type="RefSeq" id="WP_162842721.1">
    <property type="nucleotide sequence ID" value="NZ_FNAI01000011.1"/>
</dbReference>
<dbReference type="Pfam" id="PF00578">
    <property type="entry name" value="AhpC-TSA"/>
    <property type="match status" value="1"/>
</dbReference>
<feature type="domain" description="Thioredoxin" evidence="5">
    <location>
        <begin position="336"/>
        <end position="486"/>
    </location>
</feature>
<dbReference type="GO" id="GO:0030313">
    <property type="term" value="C:cell envelope"/>
    <property type="evidence" value="ECO:0007669"/>
    <property type="project" value="UniProtKB-SubCell"/>
</dbReference>
<dbReference type="SUPFAM" id="SSF52833">
    <property type="entry name" value="Thioredoxin-like"/>
    <property type="match status" value="1"/>
</dbReference>
<dbReference type="PROSITE" id="PS51352">
    <property type="entry name" value="THIOREDOXIN_2"/>
    <property type="match status" value="1"/>
</dbReference>
<dbReference type="InterPro" id="IPR013766">
    <property type="entry name" value="Thioredoxin_domain"/>
</dbReference>
<dbReference type="GO" id="GO:0016491">
    <property type="term" value="F:oxidoreductase activity"/>
    <property type="evidence" value="ECO:0007669"/>
    <property type="project" value="InterPro"/>
</dbReference>
<name>A0A1G7H279_9SPHI</name>
<dbReference type="AlphaFoldDB" id="A0A1G7H279"/>
<dbReference type="PANTHER" id="PTHR42852">
    <property type="entry name" value="THIOL:DISULFIDE INTERCHANGE PROTEIN DSBE"/>
    <property type="match status" value="1"/>
</dbReference>
<organism evidence="6 7">
    <name type="scientific">Mucilaginibacter pineti</name>
    <dbReference type="NCBI Taxonomy" id="1391627"/>
    <lineage>
        <taxon>Bacteria</taxon>
        <taxon>Pseudomonadati</taxon>
        <taxon>Bacteroidota</taxon>
        <taxon>Sphingobacteriia</taxon>
        <taxon>Sphingobacteriales</taxon>
        <taxon>Sphingobacteriaceae</taxon>
        <taxon>Mucilaginibacter</taxon>
    </lineage>
</organism>
<proteinExistence type="predicted"/>
<evidence type="ECO:0000313" key="7">
    <source>
        <dbReference type="Proteomes" id="UP000199072"/>
    </source>
</evidence>
<dbReference type="InterPro" id="IPR017937">
    <property type="entry name" value="Thioredoxin_CS"/>
</dbReference>
<keyword evidence="4" id="KW-0676">Redox-active center</keyword>
<evidence type="ECO:0000256" key="2">
    <source>
        <dbReference type="ARBA" id="ARBA00022748"/>
    </source>
</evidence>
<dbReference type="PROSITE" id="PS00194">
    <property type="entry name" value="THIOREDOXIN_1"/>
    <property type="match status" value="1"/>
</dbReference>
<keyword evidence="2" id="KW-0201">Cytochrome c-type biogenesis</keyword>
<reference evidence="6 7" key="1">
    <citation type="submission" date="2016-10" db="EMBL/GenBank/DDBJ databases">
        <authorList>
            <person name="de Groot N.N."/>
        </authorList>
    </citation>
    <scope>NUCLEOTIDE SEQUENCE [LARGE SCALE GENOMIC DNA]</scope>
    <source>
        <strain evidence="6 7">47C3B</strain>
    </source>
</reference>
<gene>
    <name evidence="6" type="ORF">SAMN05216464_11126</name>
</gene>
<dbReference type="Gene3D" id="3.40.30.10">
    <property type="entry name" value="Glutaredoxin"/>
    <property type="match status" value="1"/>
</dbReference>
<dbReference type="GO" id="GO:0016209">
    <property type="term" value="F:antioxidant activity"/>
    <property type="evidence" value="ECO:0007669"/>
    <property type="project" value="InterPro"/>
</dbReference>
<protein>
    <submittedName>
        <fullName evidence="6">Peroxiredoxin</fullName>
    </submittedName>
</protein>
<evidence type="ECO:0000256" key="1">
    <source>
        <dbReference type="ARBA" id="ARBA00004196"/>
    </source>
</evidence>
<keyword evidence="7" id="KW-1185">Reference proteome</keyword>
<evidence type="ECO:0000256" key="3">
    <source>
        <dbReference type="ARBA" id="ARBA00023157"/>
    </source>
</evidence>
<dbReference type="Proteomes" id="UP000199072">
    <property type="component" value="Unassembled WGS sequence"/>
</dbReference>
<accession>A0A1G7H279</accession>
<dbReference type="CDD" id="cd02966">
    <property type="entry name" value="TlpA_like_family"/>
    <property type="match status" value="1"/>
</dbReference>
<dbReference type="GO" id="GO:0017004">
    <property type="term" value="P:cytochrome complex assembly"/>
    <property type="evidence" value="ECO:0007669"/>
    <property type="project" value="UniProtKB-KW"/>
</dbReference>
<dbReference type="InterPro" id="IPR000866">
    <property type="entry name" value="AhpC/TSA"/>
</dbReference>
<sequence length="486" mass="55702">MATVATAQTGKHKISSENVNKNYSITIHGVVKDSLKPDIRRLQLSVYEVFSLTNVFTNSIKYEYDTVNNSFEKKLAIPSKISHLTINYTNAKTIFPSYNYMKNYIVEDGDDLQCTFYTDSVVFSGKGSDKMNLQSKLFYLGSKYFYTIPEIANRGDDFYFENNISLFDRNYKSQIDLLQTYQGHISKDFYDYLHNQCLGWRNFAILSLICNSYKLDSTFNSRAVAFYKSRLQGMDTNYPEQAHLSPIFTDYIYRKEKLDFEINNFRKNTINKTGAPRFLAYLSNKYKGGLRERLLVIGLSDLPNEYSDAYCFLEEPVLFEENSSYFNVFNSIKKSLSIKVDAFPFSLPDSTGKIIKLTDYRGKVVVVDFWFTGCGACLVLAKKMGPIIESFKGRDVVFVTINVDKVKRYWVGSLKEGKYTHKGNVNLYTDGLGEQHPILSHYNVTAYPKLLIIDKSGRILSAEPPRPLDSDSHSTKNFINLIESGL</sequence>
<keyword evidence="3" id="KW-1015">Disulfide bond</keyword>
<evidence type="ECO:0000313" key="6">
    <source>
        <dbReference type="EMBL" id="SDE94517.1"/>
    </source>
</evidence>
<dbReference type="InterPro" id="IPR050553">
    <property type="entry name" value="Thioredoxin_ResA/DsbE_sf"/>
</dbReference>